<reference evidence="4 5" key="1">
    <citation type="submission" date="2016-09" db="EMBL/GenBank/DDBJ databases">
        <authorList>
            <person name="Capua I."/>
            <person name="De Benedictis P."/>
            <person name="Joannis T."/>
            <person name="Lombin L.H."/>
            <person name="Cattoli G."/>
        </authorList>
    </citation>
    <scope>NUCLEOTIDE SEQUENCE [LARGE SCALE GENOMIC DNA]</scope>
    <source>
        <strain evidence="4 5">GB001</strain>
    </source>
</reference>
<evidence type="ECO:0000313" key="5">
    <source>
        <dbReference type="Proteomes" id="UP000094844"/>
    </source>
</evidence>
<dbReference type="Proteomes" id="UP000094844">
    <property type="component" value="Unassembled WGS sequence"/>
</dbReference>
<dbReference type="RefSeq" id="WP_072307927.1">
    <property type="nucleotide sequence ID" value="NZ_FMIQ01000020.1"/>
</dbReference>
<protein>
    <submittedName>
        <fullName evidence="4">Type VI secretion system secreted protein VgrG</fullName>
    </submittedName>
</protein>
<gene>
    <name evidence="4" type="ORF">BN1044_01171</name>
</gene>
<accession>A0A1C6YXV5</accession>
<name>A0A1C6YXV5_HAFAL</name>
<feature type="coiled-coil region" evidence="1">
    <location>
        <begin position="75"/>
        <end position="109"/>
    </location>
</feature>
<dbReference type="InterPro" id="IPR018769">
    <property type="entry name" value="VgrG2_DUF2345"/>
</dbReference>
<evidence type="ECO:0000313" key="4">
    <source>
        <dbReference type="EMBL" id="SCM51703.1"/>
    </source>
</evidence>
<feature type="domain" description="DUF2345" evidence="3">
    <location>
        <begin position="115"/>
        <end position="260"/>
    </location>
</feature>
<evidence type="ECO:0000259" key="3">
    <source>
        <dbReference type="Pfam" id="PF10106"/>
    </source>
</evidence>
<sequence length="290" mass="31176">MNNHKHLKTGGDPRTFADYAALRDELSKLSHPARPDVNWSYAEKLCLSLFEHNGVELQTAAWYTQAKGQGAMLEMAPAVNRIKQANREMQALNNAAEAAKALVSDIRTQNNLVTQSIADLQSAVMLASAPQGMAFTSGEHLQLTSSQNTMLNAGQHLDIGAMGNVSLSAEQELGLFVHKVGAKLIANLGEVEMHSRHNTLDMSAQKQLTITSTDDEIIISTPKTLTVNGGGSYLKLSDSGIEHGSKGDLTMKVGEYLVPGSGGDMPFDAPNFKTTEIAEMTNIISKPLSN</sequence>
<proteinExistence type="predicted"/>
<dbReference type="Pfam" id="PF10106">
    <property type="entry name" value="DUF2345"/>
    <property type="match status" value="1"/>
</dbReference>
<evidence type="ECO:0000259" key="2">
    <source>
        <dbReference type="Pfam" id="PF06812"/>
    </source>
</evidence>
<evidence type="ECO:0000256" key="1">
    <source>
        <dbReference type="SAM" id="Coils"/>
    </source>
</evidence>
<dbReference type="PANTHER" id="PTHR37024">
    <property type="entry name" value="TYPE VI SECRETION SYSTEM DUF2094 AND IMPA-RELATED DOMAIN PROTEIN"/>
    <property type="match status" value="1"/>
</dbReference>
<dbReference type="PANTHER" id="PTHR37024:SF5">
    <property type="entry name" value="IMPA N-TERMINAL DOMAIN-CONTAINING PROTEIN"/>
    <property type="match status" value="1"/>
</dbReference>
<feature type="domain" description="ImpA N-terminal" evidence="2">
    <location>
        <begin position="8"/>
        <end position="69"/>
    </location>
</feature>
<dbReference type="AlphaFoldDB" id="A0A1C6YXV5"/>
<dbReference type="EMBL" id="FMIQ01000020">
    <property type="protein sequence ID" value="SCM51703.1"/>
    <property type="molecule type" value="Genomic_DNA"/>
</dbReference>
<organism evidence="4 5">
    <name type="scientific">Hafnia alvei</name>
    <dbReference type="NCBI Taxonomy" id="569"/>
    <lineage>
        <taxon>Bacteria</taxon>
        <taxon>Pseudomonadati</taxon>
        <taxon>Pseudomonadota</taxon>
        <taxon>Gammaproteobacteria</taxon>
        <taxon>Enterobacterales</taxon>
        <taxon>Hafniaceae</taxon>
        <taxon>Hafnia</taxon>
    </lineage>
</organism>
<keyword evidence="1" id="KW-0175">Coiled coil</keyword>
<dbReference type="InterPro" id="IPR010657">
    <property type="entry name" value="ImpA_N"/>
</dbReference>
<dbReference type="Pfam" id="PF06812">
    <property type="entry name" value="ImpA_N"/>
    <property type="match status" value="1"/>
</dbReference>